<accession>A0A370I8J2</accession>
<sequence>MPDRRPGPLRDGPAVTSPPPPEPDHSHEPESIRQWLCAIESEAGPGWRVRRESRPPYGWNLLDDTDAVVCSGSLDKIELWLRARKERAEDH</sequence>
<evidence type="ECO:0000313" key="2">
    <source>
        <dbReference type="EMBL" id="RDI67065.1"/>
    </source>
</evidence>
<feature type="region of interest" description="Disordered" evidence="1">
    <location>
        <begin position="1"/>
        <end position="30"/>
    </location>
</feature>
<comment type="caution">
    <text evidence="2">The sequence shown here is derived from an EMBL/GenBank/DDBJ whole genome shotgun (WGS) entry which is preliminary data.</text>
</comment>
<dbReference type="AlphaFoldDB" id="A0A370I8J2"/>
<keyword evidence="3" id="KW-1185">Reference proteome</keyword>
<proteinExistence type="predicted"/>
<protein>
    <submittedName>
        <fullName evidence="2">Uncharacterized protein</fullName>
    </submittedName>
</protein>
<evidence type="ECO:0000256" key="1">
    <source>
        <dbReference type="SAM" id="MobiDB-lite"/>
    </source>
</evidence>
<organism evidence="2 3">
    <name type="scientific">Nocardia pseudobrasiliensis</name>
    <dbReference type="NCBI Taxonomy" id="45979"/>
    <lineage>
        <taxon>Bacteria</taxon>
        <taxon>Bacillati</taxon>
        <taxon>Actinomycetota</taxon>
        <taxon>Actinomycetes</taxon>
        <taxon>Mycobacteriales</taxon>
        <taxon>Nocardiaceae</taxon>
        <taxon>Nocardia</taxon>
    </lineage>
</organism>
<dbReference type="STRING" id="1210086.GCA_001613105_04642"/>
<reference evidence="2 3" key="1">
    <citation type="submission" date="2018-07" db="EMBL/GenBank/DDBJ databases">
        <title>Genomic Encyclopedia of Type Strains, Phase IV (KMG-IV): sequencing the most valuable type-strain genomes for metagenomic binning, comparative biology and taxonomic classification.</title>
        <authorList>
            <person name="Goeker M."/>
        </authorList>
    </citation>
    <scope>NUCLEOTIDE SEQUENCE [LARGE SCALE GENOMIC DNA]</scope>
    <source>
        <strain evidence="2 3">DSM 44290</strain>
    </source>
</reference>
<dbReference type="Proteomes" id="UP000254869">
    <property type="component" value="Unassembled WGS sequence"/>
</dbReference>
<gene>
    <name evidence="2" type="ORF">DFR76_103136</name>
</gene>
<evidence type="ECO:0000313" key="3">
    <source>
        <dbReference type="Proteomes" id="UP000254869"/>
    </source>
</evidence>
<dbReference type="EMBL" id="QQBC01000003">
    <property type="protein sequence ID" value="RDI67065.1"/>
    <property type="molecule type" value="Genomic_DNA"/>
</dbReference>
<name>A0A370I8J2_9NOCA</name>